<dbReference type="AlphaFoldDB" id="A0AAD8GJW8"/>
<gene>
    <name evidence="3" type="ORF">AOXY_G201</name>
</gene>
<evidence type="ECO:0000259" key="2">
    <source>
        <dbReference type="PROSITE" id="PS50017"/>
    </source>
</evidence>
<dbReference type="Gene3D" id="1.10.533.10">
    <property type="entry name" value="Death Domain, Fas"/>
    <property type="match status" value="1"/>
</dbReference>
<proteinExistence type="predicted"/>
<evidence type="ECO:0000313" key="3">
    <source>
        <dbReference type="EMBL" id="KAK1175535.1"/>
    </source>
</evidence>
<dbReference type="SUPFAM" id="SSF47986">
    <property type="entry name" value="DEATH domain"/>
    <property type="match status" value="1"/>
</dbReference>
<name>A0AAD8GJW8_ACIOX</name>
<dbReference type="InterPro" id="IPR011029">
    <property type="entry name" value="DEATH-like_dom_sf"/>
</dbReference>
<feature type="domain" description="Death" evidence="2">
    <location>
        <begin position="115"/>
        <end position="202"/>
    </location>
</feature>
<dbReference type="CDD" id="cd01670">
    <property type="entry name" value="Death"/>
    <property type="match status" value="1"/>
</dbReference>
<dbReference type="GO" id="GO:0007165">
    <property type="term" value="P:signal transduction"/>
    <property type="evidence" value="ECO:0007669"/>
    <property type="project" value="InterPro"/>
</dbReference>
<dbReference type="EMBL" id="JAGXEW010000001">
    <property type="protein sequence ID" value="KAK1175535.1"/>
    <property type="molecule type" value="Genomic_DNA"/>
</dbReference>
<keyword evidence="4" id="KW-1185">Reference proteome</keyword>
<dbReference type="InterPro" id="IPR000488">
    <property type="entry name" value="Death_dom"/>
</dbReference>
<evidence type="ECO:0000313" key="4">
    <source>
        <dbReference type="Proteomes" id="UP001230051"/>
    </source>
</evidence>
<protein>
    <recommendedName>
        <fullName evidence="2">Death domain-containing protein</fullName>
    </recommendedName>
</protein>
<sequence>MACWNQDVAIESPPGRPEHSNIISPGEEYEVSHRLQTLETKIGHILKKAYQQKELPLQEDERAPYPVKDDSDSRTEILNLLQSMETKLNCIETCLEKDKGRLLTSIPEQNERISDRFLYTVLGNITDVDWKHLMRILGLTDPEMEGIKQGHLSDVKEQKYQMLQLIKQKKREKGATVTKGEIQQALNILKLTDVLSCTEAGSHVSAPAILG</sequence>
<dbReference type="Pfam" id="PF00531">
    <property type="entry name" value="Death"/>
    <property type="match status" value="1"/>
</dbReference>
<dbReference type="Proteomes" id="UP001230051">
    <property type="component" value="Unassembled WGS sequence"/>
</dbReference>
<comment type="caution">
    <text evidence="3">The sequence shown here is derived from an EMBL/GenBank/DDBJ whole genome shotgun (WGS) entry which is preliminary data.</text>
</comment>
<accession>A0AAD8GJW8</accession>
<reference evidence="3" key="1">
    <citation type="submission" date="2022-02" db="EMBL/GenBank/DDBJ databases">
        <title>Atlantic sturgeon de novo genome assembly.</title>
        <authorList>
            <person name="Stock M."/>
            <person name="Klopp C."/>
            <person name="Guiguen Y."/>
            <person name="Cabau C."/>
            <person name="Parinello H."/>
            <person name="Santidrian Yebra-Pimentel E."/>
            <person name="Kuhl H."/>
            <person name="Dirks R.P."/>
            <person name="Guessner J."/>
            <person name="Wuertz S."/>
            <person name="Du K."/>
            <person name="Schartl M."/>
        </authorList>
    </citation>
    <scope>NUCLEOTIDE SEQUENCE</scope>
    <source>
        <strain evidence="3">STURGEONOMICS-FGT-2020</strain>
        <tissue evidence="3">Whole blood</tissue>
    </source>
</reference>
<organism evidence="3 4">
    <name type="scientific">Acipenser oxyrinchus oxyrinchus</name>
    <dbReference type="NCBI Taxonomy" id="40147"/>
    <lineage>
        <taxon>Eukaryota</taxon>
        <taxon>Metazoa</taxon>
        <taxon>Chordata</taxon>
        <taxon>Craniata</taxon>
        <taxon>Vertebrata</taxon>
        <taxon>Euteleostomi</taxon>
        <taxon>Actinopterygii</taxon>
        <taxon>Chondrostei</taxon>
        <taxon>Acipenseriformes</taxon>
        <taxon>Acipenseridae</taxon>
        <taxon>Acipenser</taxon>
    </lineage>
</organism>
<dbReference type="PROSITE" id="PS50017">
    <property type="entry name" value="DEATH_DOMAIN"/>
    <property type="match status" value="1"/>
</dbReference>
<evidence type="ECO:0000256" key="1">
    <source>
        <dbReference type="SAM" id="MobiDB-lite"/>
    </source>
</evidence>
<feature type="region of interest" description="Disordered" evidence="1">
    <location>
        <begin position="1"/>
        <end position="26"/>
    </location>
</feature>